<feature type="compositionally biased region" description="Basic residues" evidence="3">
    <location>
        <begin position="1442"/>
        <end position="1451"/>
    </location>
</feature>
<keyword evidence="7" id="KW-1185">Reference proteome</keyword>
<evidence type="ECO:0000313" key="6">
    <source>
        <dbReference type="EMBL" id="KAK6174673.1"/>
    </source>
</evidence>
<dbReference type="PROSITE" id="PS50186">
    <property type="entry name" value="DEP"/>
    <property type="match status" value="1"/>
</dbReference>
<dbReference type="Pfam" id="PF02181">
    <property type="entry name" value="FH2"/>
    <property type="match status" value="1"/>
</dbReference>
<reference evidence="6 7" key="1">
    <citation type="submission" date="2024-01" db="EMBL/GenBank/DDBJ databases">
        <title>The genome of the rayed Mediterranean limpet Patella caerulea (Linnaeus, 1758).</title>
        <authorList>
            <person name="Anh-Thu Weber A."/>
            <person name="Halstead-Nussloch G."/>
        </authorList>
    </citation>
    <scope>NUCLEOTIDE SEQUENCE [LARGE SCALE GENOMIC DNA]</scope>
    <source>
        <strain evidence="6">AATW-2023a</strain>
        <tissue evidence="6">Whole specimen</tissue>
    </source>
</reference>
<feature type="region of interest" description="Disordered" evidence="3">
    <location>
        <begin position="1222"/>
        <end position="1478"/>
    </location>
</feature>
<feature type="compositionally biased region" description="Polar residues" evidence="3">
    <location>
        <begin position="1414"/>
        <end position="1432"/>
    </location>
</feature>
<feature type="compositionally biased region" description="Polar residues" evidence="3">
    <location>
        <begin position="1455"/>
        <end position="1478"/>
    </location>
</feature>
<feature type="compositionally biased region" description="Polar residues" evidence="3">
    <location>
        <begin position="882"/>
        <end position="893"/>
    </location>
</feature>
<dbReference type="SMART" id="SM00498">
    <property type="entry name" value="FH2"/>
    <property type="match status" value="1"/>
</dbReference>
<feature type="domain" description="FH2" evidence="5">
    <location>
        <begin position="356"/>
        <end position="766"/>
    </location>
</feature>
<feature type="compositionally biased region" description="Basic and acidic residues" evidence="3">
    <location>
        <begin position="901"/>
        <end position="910"/>
    </location>
</feature>
<dbReference type="InterPro" id="IPR000591">
    <property type="entry name" value="DEP_dom"/>
</dbReference>
<dbReference type="PANTHER" id="PTHR45920:SF7">
    <property type="entry name" value="FORMIN-G"/>
    <property type="match status" value="1"/>
</dbReference>
<protein>
    <submittedName>
        <fullName evidence="6">Uncharacterized protein</fullName>
    </submittedName>
</protein>
<dbReference type="GO" id="GO:0051015">
    <property type="term" value="F:actin filament binding"/>
    <property type="evidence" value="ECO:0007669"/>
    <property type="project" value="TreeGrafter"/>
</dbReference>
<gene>
    <name evidence="6" type="ORF">SNE40_017906</name>
</gene>
<evidence type="ECO:0000259" key="4">
    <source>
        <dbReference type="PROSITE" id="PS50186"/>
    </source>
</evidence>
<feature type="compositionally biased region" description="Polar residues" evidence="3">
    <location>
        <begin position="1330"/>
        <end position="1356"/>
    </location>
</feature>
<dbReference type="InterPro" id="IPR036388">
    <property type="entry name" value="WH-like_DNA-bd_sf"/>
</dbReference>
<feature type="coiled-coil region" evidence="2">
    <location>
        <begin position="645"/>
        <end position="672"/>
    </location>
</feature>
<evidence type="ECO:0000256" key="3">
    <source>
        <dbReference type="SAM" id="MobiDB-lite"/>
    </source>
</evidence>
<feature type="compositionally biased region" description="Polar residues" evidence="3">
    <location>
        <begin position="1223"/>
        <end position="1239"/>
    </location>
</feature>
<feature type="compositionally biased region" description="Polar residues" evidence="3">
    <location>
        <begin position="1270"/>
        <end position="1311"/>
    </location>
</feature>
<feature type="compositionally biased region" description="Polar residues" evidence="3">
    <location>
        <begin position="997"/>
        <end position="1013"/>
    </location>
</feature>
<dbReference type="EMBL" id="JAZGQO010000011">
    <property type="protein sequence ID" value="KAK6174673.1"/>
    <property type="molecule type" value="Genomic_DNA"/>
</dbReference>
<name>A0AAN8PGN8_PATCE</name>
<keyword evidence="2" id="KW-0175">Coiled coil</keyword>
<dbReference type="PROSITE" id="PS51444">
    <property type="entry name" value="FH2"/>
    <property type="match status" value="1"/>
</dbReference>
<dbReference type="PANTHER" id="PTHR45920">
    <property type="entry name" value="FORMIN HOMOLOGY 2 DOMAIN CONTAINING, ISOFORM I"/>
    <property type="match status" value="1"/>
</dbReference>
<feature type="compositionally biased region" description="Polar residues" evidence="3">
    <location>
        <begin position="1248"/>
        <end position="1260"/>
    </location>
</feature>
<feature type="compositionally biased region" description="Basic and acidic residues" evidence="3">
    <location>
        <begin position="934"/>
        <end position="944"/>
    </location>
</feature>
<dbReference type="InterPro" id="IPR015425">
    <property type="entry name" value="FH2_Formin"/>
</dbReference>
<accession>A0AAN8PGN8</accession>
<dbReference type="GO" id="GO:0008017">
    <property type="term" value="F:microtubule binding"/>
    <property type="evidence" value="ECO:0007669"/>
    <property type="project" value="InterPro"/>
</dbReference>
<dbReference type="GO" id="GO:0005884">
    <property type="term" value="C:actin filament"/>
    <property type="evidence" value="ECO:0007669"/>
    <property type="project" value="InterPro"/>
</dbReference>
<feature type="compositionally biased region" description="Low complexity" evidence="3">
    <location>
        <begin position="912"/>
        <end position="925"/>
    </location>
</feature>
<feature type="domain" description="DEP" evidence="4">
    <location>
        <begin position="13"/>
        <end position="71"/>
    </location>
</feature>
<feature type="compositionally biased region" description="Polar residues" evidence="3">
    <location>
        <begin position="968"/>
        <end position="986"/>
    </location>
</feature>
<feature type="region of interest" description="Disordered" evidence="3">
    <location>
        <begin position="822"/>
        <end position="1013"/>
    </location>
</feature>
<comment type="similarity">
    <text evidence="1">Belongs to the formin homology family. Cappuccino subfamily.</text>
</comment>
<dbReference type="SUPFAM" id="SSF101447">
    <property type="entry name" value="Formin homology 2 domain (FH2 domain)"/>
    <property type="match status" value="1"/>
</dbReference>
<dbReference type="Gene3D" id="1.10.10.10">
    <property type="entry name" value="Winged helix-like DNA-binding domain superfamily/Winged helix DNA-binding domain"/>
    <property type="match status" value="1"/>
</dbReference>
<sequence>MEWRQPRPGRNRNVFKGSFLVSTLLDQHSNRFKSRAVAVKFAKKLFREGQIKSIFGANSFEDSAHLYMWNDDVINELQRTNMTSNKTVNHVSTGIKESRYDKKVIDDAKNKILNRGEQINLVKPFNNFIQEVQRDYLRSSEQDSIKNPRSVNPKNYSSLPTYPVVETRISPSQREKLASKYIIGNAMSSSRNHVVICGEKLMDCNERKEVVPMEFNMAGNVTGTMNSQTSSVVTAESSENNRRWGETIYSYSDNEKQLIEEMKRMKKEHQHILKTYEERINKLMAKMHELRSIAEMLENSSTKSSPYGVLPNKANLLSIIGSKLEEERKQAALLNGEDAPPPLPPRPSRGNKVYPNKPIIHTGVPMKTLQWTRIIVADETEHGPASIWHGIMEPKIDGEELEKLFCAAKESLDDISLFDDIYVRRGRPKQQLVNIFDNEKAQRIIVEMRNIRCTLNDLLQSVSQLDTKEFSQESLAQLLDLICSSRDMDKILHHIKRKGACQLDYPEYLISEVAKIDHFRERLDFLRFKEKLQINLFEIEQQLRELHTACDEISSSLSLKNLLATLLTVGNYLNGGSDKGQADGFHLDILNKLKDVSDKTRRGNLHEFIVKSYCKIYESDVESGCPTKFRLPEPSNMRHAAQVSFEDIQRALSSLRQELHGVRDKIEALARKENSNITYQLRVTSENYLTCAVEVLSEEDRLLEETKKYFRRTTSFFIHDNRQCTPQDFFQIWASFLHDTKFYWKLAHRNLAKAKFEMEFLSKNQMSSTSQHSHGKYRNEVKKRLTNLGEDHDRHISRAQQLKHINNWIESVGKYAEEIKTEMPVHSSSRSTGKKDKHHSSRGQEHRPSSPKPLTSTPPNVHKPLALNHNSPTQAVAPYTGNGHNNYMNQESPYDTIVRGHNSDNEDLKNHANAAQDSSAQKKSSTQFSLKSWLKREQSKRTDDGTSAQAQKSQTPVSTGTLGKIRNTVVNKFSNSKRPNDTQQEPNKNEIERQQKGTDTSNSPPQQYPQTILTGNEINVNMVTGPNIYLDRAKGDYQGLYFEVPISRDSGYHGQNSNPSTLSSTKSRDSSPPKYDYSKDRQFVAPKPVNNKDTSPANDMNNNRKHRVIPPETPPKPLRSKDRALLAQNSGHNILDSYGRTKPTDIQMDKPQHQSTIRKADSVPVYKAKLIPNYENQGKMDPRMQGIRGQAEPVVPAHKPQISNSSEAYRNELARKSEMYIKSGQSSSVNPLKQNSLSPESYGLANGHGSNSDFGRSPQQHFGDYPARRSASTQNILERSSNHFLSPQQPSSDPRLLSSNRPSANSASVTNLIDRFEKSPIQIDGDKPPSMTSTPLTHRRNQQTTSPERDSYNTSPHKPRSQDRSNPRSRESSQPRYRDSSQPRHQDYNPARQLDYHDADQKPQTHPVPKPRRTNPQSLSPGNQFNYHQTSPHQQQSNHHDQQHHHGHQPHHQQSANQYHQQSSKHQLQQPVQQKNNHPQAEQYGVFKATPVSYHIPRPENNYGFSDPEDNYSDQLRKASKAKSSATFDRYQTTSPHYSRHQPGTMAVVKPTVVQPTAMDI</sequence>
<dbReference type="InterPro" id="IPR001265">
    <property type="entry name" value="Formin_Cappuccino_subfam"/>
</dbReference>
<feature type="compositionally biased region" description="Basic and acidic residues" evidence="3">
    <location>
        <begin position="1394"/>
        <end position="1403"/>
    </location>
</feature>
<feature type="compositionally biased region" description="Basic and acidic residues" evidence="3">
    <location>
        <begin position="1066"/>
        <end position="1082"/>
    </location>
</feature>
<feature type="coiled-coil region" evidence="2">
    <location>
        <begin position="259"/>
        <end position="300"/>
    </location>
</feature>
<dbReference type="SUPFAM" id="SSF46785">
    <property type="entry name" value="Winged helix' DNA-binding domain"/>
    <property type="match status" value="1"/>
</dbReference>
<feature type="region of interest" description="Disordered" evidence="3">
    <location>
        <begin position="1048"/>
        <end position="1159"/>
    </location>
</feature>
<dbReference type="Proteomes" id="UP001347796">
    <property type="component" value="Unassembled WGS sequence"/>
</dbReference>
<dbReference type="Gene3D" id="1.20.58.2220">
    <property type="entry name" value="Formin, FH2 domain"/>
    <property type="match status" value="1"/>
</dbReference>
<proteinExistence type="inferred from homology"/>
<evidence type="ECO:0000256" key="1">
    <source>
        <dbReference type="ARBA" id="ARBA00005271"/>
    </source>
</evidence>
<evidence type="ECO:0000313" key="7">
    <source>
        <dbReference type="Proteomes" id="UP001347796"/>
    </source>
</evidence>
<comment type="caution">
    <text evidence="6">The sequence shown here is derived from an EMBL/GenBank/DDBJ whole genome shotgun (WGS) entry which is preliminary data.</text>
</comment>
<feature type="region of interest" description="Disordered" evidence="3">
    <location>
        <begin position="1521"/>
        <end position="1543"/>
    </location>
</feature>
<feature type="compositionally biased region" description="Basic and acidic residues" evidence="3">
    <location>
        <begin position="1360"/>
        <end position="1387"/>
    </location>
</feature>
<feature type="compositionally biased region" description="Polar residues" evidence="3">
    <location>
        <begin position="945"/>
        <end position="961"/>
    </location>
</feature>
<organism evidence="6 7">
    <name type="scientific">Patella caerulea</name>
    <name type="common">Rayed Mediterranean limpet</name>
    <dbReference type="NCBI Taxonomy" id="87958"/>
    <lineage>
        <taxon>Eukaryota</taxon>
        <taxon>Metazoa</taxon>
        <taxon>Spiralia</taxon>
        <taxon>Lophotrochozoa</taxon>
        <taxon>Mollusca</taxon>
        <taxon>Gastropoda</taxon>
        <taxon>Patellogastropoda</taxon>
        <taxon>Patelloidea</taxon>
        <taxon>Patellidae</taxon>
        <taxon>Patella</taxon>
    </lineage>
</organism>
<dbReference type="GO" id="GO:0030866">
    <property type="term" value="P:cortical actin cytoskeleton organization"/>
    <property type="evidence" value="ECO:0007669"/>
    <property type="project" value="TreeGrafter"/>
</dbReference>
<feature type="compositionally biased region" description="Polar residues" evidence="3">
    <location>
        <begin position="1091"/>
        <end position="1101"/>
    </location>
</feature>
<feature type="compositionally biased region" description="Polar residues" evidence="3">
    <location>
        <begin position="1522"/>
        <end position="1537"/>
    </location>
</feature>
<dbReference type="GO" id="GO:0005737">
    <property type="term" value="C:cytoplasm"/>
    <property type="evidence" value="ECO:0007669"/>
    <property type="project" value="UniProtKB-ARBA"/>
</dbReference>
<evidence type="ECO:0000256" key="2">
    <source>
        <dbReference type="SAM" id="Coils"/>
    </source>
</evidence>
<dbReference type="PRINTS" id="PR00828">
    <property type="entry name" value="FORMIN"/>
</dbReference>
<dbReference type="InterPro" id="IPR042201">
    <property type="entry name" value="FH2_Formin_sf"/>
</dbReference>
<feature type="compositionally biased region" description="Basic and acidic residues" evidence="3">
    <location>
        <begin position="987"/>
        <end position="996"/>
    </location>
</feature>
<dbReference type="GO" id="GO:0035556">
    <property type="term" value="P:intracellular signal transduction"/>
    <property type="evidence" value="ECO:0007669"/>
    <property type="project" value="InterPro"/>
</dbReference>
<dbReference type="InterPro" id="IPR036390">
    <property type="entry name" value="WH_DNA-bd_sf"/>
</dbReference>
<dbReference type="GO" id="GO:0045010">
    <property type="term" value="P:actin nucleation"/>
    <property type="evidence" value="ECO:0007669"/>
    <property type="project" value="InterPro"/>
</dbReference>
<evidence type="ECO:0000259" key="5">
    <source>
        <dbReference type="PROSITE" id="PS51444"/>
    </source>
</evidence>